<dbReference type="EMBL" id="JBBNAF010000003">
    <property type="protein sequence ID" value="KAK9159886.1"/>
    <property type="molecule type" value="Genomic_DNA"/>
</dbReference>
<evidence type="ECO:0000313" key="2">
    <source>
        <dbReference type="EMBL" id="KAK9159886.1"/>
    </source>
</evidence>
<protein>
    <recommendedName>
        <fullName evidence="1">CRAL/TRIO N-terminal domain-containing protein</fullName>
    </recommendedName>
</protein>
<dbReference type="Proteomes" id="UP001420932">
    <property type="component" value="Unassembled WGS sequence"/>
</dbReference>
<dbReference type="InterPro" id="IPR011074">
    <property type="entry name" value="CRAL/TRIO_N_dom"/>
</dbReference>
<proteinExistence type="predicted"/>
<sequence>MANALSVIPTTVLRNLSDKLYEKRKNAAQENVHQGYPPQTLVRFLKAREWSVPKAHKMLMDCLNWRIQNEIDNILAKPIIPTDIYRAVRDSQLLGLSGFSKEGVPVFAIGVARAHLIKLGSTTMFNHISR</sequence>
<accession>A0AAP0KWI6</accession>
<dbReference type="PANTHER" id="PTHR46226:SF6">
    <property type="entry name" value="SEC14P-LIKE PHOSPHATIDYLINOSITOL TRANSFER FAMILY PROTEIN"/>
    <property type="match status" value="1"/>
</dbReference>
<keyword evidence="3" id="KW-1185">Reference proteome</keyword>
<dbReference type="InterPro" id="IPR036273">
    <property type="entry name" value="CRAL/TRIO_N_dom_sf"/>
</dbReference>
<dbReference type="SMART" id="SM01100">
    <property type="entry name" value="CRAL_TRIO_N"/>
    <property type="match status" value="1"/>
</dbReference>
<gene>
    <name evidence="2" type="ORF">Syun_006227</name>
</gene>
<dbReference type="PANTHER" id="PTHR46226">
    <property type="entry name" value="CRAL-TRIO DOMAIN-CONTAINING PROTEIN"/>
    <property type="match status" value="1"/>
</dbReference>
<evidence type="ECO:0000259" key="1">
    <source>
        <dbReference type="SMART" id="SM01100"/>
    </source>
</evidence>
<name>A0AAP0KWI6_9MAGN</name>
<dbReference type="Gene3D" id="3.40.525.10">
    <property type="entry name" value="CRAL-TRIO lipid binding domain"/>
    <property type="match status" value="1"/>
</dbReference>
<organism evidence="2 3">
    <name type="scientific">Stephania yunnanensis</name>
    <dbReference type="NCBI Taxonomy" id="152371"/>
    <lineage>
        <taxon>Eukaryota</taxon>
        <taxon>Viridiplantae</taxon>
        <taxon>Streptophyta</taxon>
        <taxon>Embryophyta</taxon>
        <taxon>Tracheophyta</taxon>
        <taxon>Spermatophyta</taxon>
        <taxon>Magnoliopsida</taxon>
        <taxon>Ranunculales</taxon>
        <taxon>Menispermaceae</taxon>
        <taxon>Menispermoideae</taxon>
        <taxon>Cissampelideae</taxon>
        <taxon>Stephania</taxon>
    </lineage>
</organism>
<dbReference type="SUPFAM" id="SSF46938">
    <property type="entry name" value="CRAL/TRIO N-terminal domain"/>
    <property type="match status" value="1"/>
</dbReference>
<reference evidence="2 3" key="1">
    <citation type="submission" date="2024-01" db="EMBL/GenBank/DDBJ databases">
        <title>Genome assemblies of Stephania.</title>
        <authorList>
            <person name="Yang L."/>
        </authorList>
    </citation>
    <scope>NUCLEOTIDE SEQUENCE [LARGE SCALE GENOMIC DNA]</scope>
    <source>
        <strain evidence="2">YNDBR</strain>
        <tissue evidence="2">Leaf</tissue>
    </source>
</reference>
<evidence type="ECO:0000313" key="3">
    <source>
        <dbReference type="Proteomes" id="UP001420932"/>
    </source>
</evidence>
<dbReference type="Pfam" id="PF03765">
    <property type="entry name" value="CRAL_TRIO_N"/>
    <property type="match status" value="1"/>
</dbReference>
<feature type="domain" description="CRAL/TRIO N-terminal" evidence="1">
    <location>
        <begin position="37"/>
        <end position="62"/>
    </location>
</feature>
<comment type="caution">
    <text evidence="2">The sequence shown here is derived from an EMBL/GenBank/DDBJ whole genome shotgun (WGS) entry which is preliminary data.</text>
</comment>
<dbReference type="AlphaFoldDB" id="A0AAP0KWI6"/>
<dbReference type="InterPro" id="IPR036865">
    <property type="entry name" value="CRAL-TRIO_dom_sf"/>
</dbReference>